<dbReference type="AlphaFoldDB" id="A0A3M6UTB2"/>
<protein>
    <submittedName>
        <fullName evidence="2">Uncharacterized protein</fullName>
    </submittedName>
</protein>
<keyword evidence="3" id="KW-1185">Reference proteome</keyword>
<feature type="region of interest" description="Disordered" evidence="1">
    <location>
        <begin position="249"/>
        <end position="303"/>
    </location>
</feature>
<evidence type="ECO:0000313" key="2">
    <source>
        <dbReference type="EMBL" id="RMX56933.1"/>
    </source>
</evidence>
<organism evidence="2 3">
    <name type="scientific">Pocillopora damicornis</name>
    <name type="common">Cauliflower coral</name>
    <name type="synonym">Millepora damicornis</name>
    <dbReference type="NCBI Taxonomy" id="46731"/>
    <lineage>
        <taxon>Eukaryota</taxon>
        <taxon>Metazoa</taxon>
        <taxon>Cnidaria</taxon>
        <taxon>Anthozoa</taxon>
        <taxon>Hexacorallia</taxon>
        <taxon>Scleractinia</taxon>
        <taxon>Astrocoeniina</taxon>
        <taxon>Pocilloporidae</taxon>
        <taxon>Pocillopora</taxon>
    </lineage>
</organism>
<dbReference type="Proteomes" id="UP000275408">
    <property type="component" value="Unassembled WGS sequence"/>
</dbReference>
<accession>A0A3M6UTB2</accession>
<evidence type="ECO:0000313" key="3">
    <source>
        <dbReference type="Proteomes" id="UP000275408"/>
    </source>
</evidence>
<comment type="caution">
    <text evidence="2">The sequence shown here is derived from an EMBL/GenBank/DDBJ whole genome shotgun (WGS) entry which is preliminary data.</text>
</comment>
<feature type="region of interest" description="Disordered" evidence="1">
    <location>
        <begin position="69"/>
        <end position="91"/>
    </location>
</feature>
<sequence>MFSSLSSLVWGSSEGNQERVNSDQVLFDDSKVTEDDWVLIEEIRNHGESAHEDRRVPSLQTLPEAKELQLSDSVEDNSAAPGCSSRTDNTDLNATTSHGFLFAEKQSNISNKSSLEILFAEVQPNKTESKEISDCSMKTDETDVGEKSSLQFLFDESFHGDTATGGQSAASQFFIKPMPDPPIIQVPSTSQPQRQFNHRSYSADYFRGNPDVVVEPTVLRRRHVSRLSKRSGDSASAMVGPVVVQKKTKLPPEGTSSVVRGDDTRKRTKRANSVACVQSNNTHGRRRKRTADKCSGKGGRRNC</sequence>
<name>A0A3M6UTB2_POCDA</name>
<gene>
    <name evidence="2" type="ORF">pdam_00011078</name>
</gene>
<dbReference type="EMBL" id="RCHS01000763">
    <property type="protein sequence ID" value="RMX56933.1"/>
    <property type="molecule type" value="Genomic_DNA"/>
</dbReference>
<proteinExistence type="predicted"/>
<reference evidence="2 3" key="1">
    <citation type="journal article" date="2018" name="Sci. Rep.">
        <title>Comparative analysis of the Pocillopora damicornis genome highlights role of immune system in coral evolution.</title>
        <authorList>
            <person name="Cunning R."/>
            <person name="Bay R.A."/>
            <person name="Gillette P."/>
            <person name="Baker A.C."/>
            <person name="Traylor-Knowles N."/>
        </authorList>
    </citation>
    <scope>NUCLEOTIDE SEQUENCE [LARGE SCALE GENOMIC DNA]</scope>
    <source>
        <strain evidence="2">RSMAS</strain>
        <tissue evidence="2">Whole animal</tissue>
    </source>
</reference>
<evidence type="ECO:0000256" key="1">
    <source>
        <dbReference type="SAM" id="MobiDB-lite"/>
    </source>
</evidence>